<accession>R7WHG8</accession>
<keyword evidence="1" id="KW-0812">Transmembrane</keyword>
<dbReference type="EMBL" id="APMY01000130">
    <property type="protein sequence ID" value="EOM74551.1"/>
    <property type="molecule type" value="Genomic_DNA"/>
</dbReference>
<evidence type="ECO:0000256" key="1">
    <source>
        <dbReference type="SAM" id="Phobius"/>
    </source>
</evidence>
<organism evidence="2 3">
    <name type="scientific">Rhodococcus rhodnii LMG 5362</name>
    <dbReference type="NCBI Taxonomy" id="1273125"/>
    <lineage>
        <taxon>Bacteria</taxon>
        <taxon>Bacillati</taxon>
        <taxon>Actinomycetota</taxon>
        <taxon>Actinomycetes</taxon>
        <taxon>Mycobacteriales</taxon>
        <taxon>Nocardiaceae</taxon>
        <taxon>Rhodococcus</taxon>
    </lineage>
</organism>
<keyword evidence="1" id="KW-0472">Membrane</keyword>
<sequence>MRRILNDVLVVSVLLFVLAVAVGTVAVLGLTGRLPRNRWAGVRTPAALASDDAFSLANKVAAPTLLAGSLLLVLGGLGGILIGGGFGIAVVVVGILGALLTTAAGGTIGAKASAALPAEDSSCGPDACGSCSLKGACSPS</sequence>
<proteinExistence type="predicted"/>
<evidence type="ECO:0000313" key="2">
    <source>
        <dbReference type="EMBL" id="EOM74551.1"/>
    </source>
</evidence>
<reference evidence="2 3" key="1">
    <citation type="journal article" date="2013" name="Genome Announc.">
        <title>Draft Genome Sequence of Rhodococcus rhodnii Strain LMG5362, a Symbiont of Rhodnius prolixus (Hemiptera, Reduviidae, Triatominae), the Principle Vector of Trypanosoma cruzi.</title>
        <authorList>
            <person name="Pachebat J.A."/>
            <person name="van Keulen G."/>
            <person name="Whitten M.M."/>
            <person name="Girdwood S."/>
            <person name="Del Sol R."/>
            <person name="Dyson P.J."/>
            <person name="Facey P.D."/>
        </authorList>
    </citation>
    <scope>NUCLEOTIDE SEQUENCE [LARGE SCALE GENOMIC DNA]</scope>
    <source>
        <strain evidence="2 3">LMG 5362</strain>
    </source>
</reference>
<feature type="transmembrane region" description="Helical" evidence="1">
    <location>
        <begin position="70"/>
        <end position="101"/>
    </location>
</feature>
<dbReference type="PATRIC" id="fig|1273125.3.peg.3933"/>
<feature type="transmembrane region" description="Helical" evidence="1">
    <location>
        <begin position="7"/>
        <end position="30"/>
    </location>
</feature>
<evidence type="ECO:0008006" key="4">
    <source>
        <dbReference type="Google" id="ProtNLM"/>
    </source>
</evidence>
<dbReference type="eggNOG" id="COG5658">
    <property type="taxonomic scope" value="Bacteria"/>
</dbReference>
<dbReference type="InterPro" id="IPR025962">
    <property type="entry name" value="SdpI/YhfL"/>
</dbReference>
<comment type="caution">
    <text evidence="2">The sequence shown here is derived from an EMBL/GenBank/DDBJ whole genome shotgun (WGS) entry which is preliminary data.</text>
</comment>
<name>R7WHG8_9NOCA</name>
<dbReference type="Proteomes" id="UP000013525">
    <property type="component" value="Unassembled WGS sequence"/>
</dbReference>
<dbReference type="Pfam" id="PF13630">
    <property type="entry name" value="SdpI"/>
    <property type="match status" value="1"/>
</dbReference>
<keyword evidence="1" id="KW-1133">Transmembrane helix</keyword>
<protein>
    <recommendedName>
        <fullName evidence="4">Integral membrane protein</fullName>
    </recommendedName>
</protein>
<dbReference type="AlphaFoldDB" id="R7WHG8"/>
<evidence type="ECO:0000313" key="3">
    <source>
        <dbReference type="Proteomes" id="UP000013525"/>
    </source>
</evidence>
<gene>
    <name evidence="2" type="ORF">Rrhod_4140</name>
</gene>
<keyword evidence="3" id="KW-1185">Reference proteome</keyword>